<proteinExistence type="predicted"/>
<dbReference type="AlphaFoldDB" id="A0A5C3KWS2"/>
<name>A0A5C3KWS2_COPMA</name>
<feature type="transmembrane region" description="Helical" evidence="1">
    <location>
        <begin position="32"/>
        <end position="49"/>
    </location>
</feature>
<evidence type="ECO:0000313" key="2">
    <source>
        <dbReference type="EMBL" id="TFK24685.1"/>
    </source>
</evidence>
<evidence type="ECO:0000313" key="3">
    <source>
        <dbReference type="Proteomes" id="UP000307440"/>
    </source>
</evidence>
<sequence length="347" mass="37955">MDVGSLSPAMLEDMVWYGRLYNVGLPAMQFEGGWLIMIVLYPLFILYLSSIGPSNASRGSVVAVSAALVADHIHTFPREVLDPSCGFALRLPLSVADEDPSSKIRRANLDGAQFLPDATEEVYALAKRQRFVVIWLALQYFGSLAVQIGIEARAVSNMKFFVIRESPAPTCILVFSEPYLVGIAFGAAALHELVLMALALYFARKYYTTKGNSLLQIILANGIVYWSVTFAFTLSTAILLPTGPADPSKHLRLAYTELYHDDVASSPVSALHSILPTRGVLALRASRHPAYQGGVFSRSHGGDDLPPMKFAQRPVRFGTDYHNGGNTSRGLGSMVETNEEYEMKDTA</sequence>
<keyword evidence="3" id="KW-1185">Reference proteome</keyword>
<organism evidence="2 3">
    <name type="scientific">Coprinopsis marcescibilis</name>
    <name type="common">Agaric fungus</name>
    <name type="synonym">Psathyrella marcescibilis</name>
    <dbReference type="NCBI Taxonomy" id="230819"/>
    <lineage>
        <taxon>Eukaryota</taxon>
        <taxon>Fungi</taxon>
        <taxon>Dikarya</taxon>
        <taxon>Basidiomycota</taxon>
        <taxon>Agaricomycotina</taxon>
        <taxon>Agaricomycetes</taxon>
        <taxon>Agaricomycetidae</taxon>
        <taxon>Agaricales</taxon>
        <taxon>Agaricineae</taxon>
        <taxon>Psathyrellaceae</taxon>
        <taxon>Coprinopsis</taxon>
    </lineage>
</organism>
<accession>A0A5C3KWS2</accession>
<dbReference type="EMBL" id="ML210196">
    <property type="protein sequence ID" value="TFK24685.1"/>
    <property type="molecule type" value="Genomic_DNA"/>
</dbReference>
<feature type="transmembrane region" description="Helical" evidence="1">
    <location>
        <begin position="214"/>
        <end position="240"/>
    </location>
</feature>
<reference evidence="2 3" key="1">
    <citation type="journal article" date="2019" name="Nat. Ecol. Evol.">
        <title>Megaphylogeny resolves global patterns of mushroom evolution.</title>
        <authorList>
            <person name="Varga T."/>
            <person name="Krizsan K."/>
            <person name="Foldi C."/>
            <person name="Dima B."/>
            <person name="Sanchez-Garcia M."/>
            <person name="Sanchez-Ramirez S."/>
            <person name="Szollosi G.J."/>
            <person name="Szarkandi J.G."/>
            <person name="Papp V."/>
            <person name="Albert L."/>
            <person name="Andreopoulos W."/>
            <person name="Angelini C."/>
            <person name="Antonin V."/>
            <person name="Barry K.W."/>
            <person name="Bougher N.L."/>
            <person name="Buchanan P."/>
            <person name="Buyck B."/>
            <person name="Bense V."/>
            <person name="Catcheside P."/>
            <person name="Chovatia M."/>
            <person name="Cooper J."/>
            <person name="Damon W."/>
            <person name="Desjardin D."/>
            <person name="Finy P."/>
            <person name="Geml J."/>
            <person name="Haridas S."/>
            <person name="Hughes K."/>
            <person name="Justo A."/>
            <person name="Karasinski D."/>
            <person name="Kautmanova I."/>
            <person name="Kiss B."/>
            <person name="Kocsube S."/>
            <person name="Kotiranta H."/>
            <person name="LaButti K.M."/>
            <person name="Lechner B.E."/>
            <person name="Liimatainen K."/>
            <person name="Lipzen A."/>
            <person name="Lukacs Z."/>
            <person name="Mihaltcheva S."/>
            <person name="Morgado L.N."/>
            <person name="Niskanen T."/>
            <person name="Noordeloos M.E."/>
            <person name="Ohm R.A."/>
            <person name="Ortiz-Santana B."/>
            <person name="Ovrebo C."/>
            <person name="Racz N."/>
            <person name="Riley R."/>
            <person name="Savchenko A."/>
            <person name="Shiryaev A."/>
            <person name="Soop K."/>
            <person name="Spirin V."/>
            <person name="Szebenyi C."/>
            <person name="Tomsovsky M."/>
            <person name="Tulloss R.E."/>
            <person name="Uehling J."/>
            <person name="Grigoriev I.V."/>
            <person name="Vagvolgyi C."/>
            <person name="Papp T."/>
            <person name="Martin F.M."/>
            <person name="Miettinen O."/>
            <person name="Hibbett D.S."/>
            <person name="Nagy L.G."/>
        </authorList>
    </citation>
    <scope>NUCLEOTIDE SEQUENCE [LARGE SCALE GENOMIC DNA]</scope>
    <source>
        <strain evidence="2 3">CBS 121175</strain>
    </source>
</reference>
<dbReference type="Proteomes" id="UP000307440">
    <property type="component" value="Unassembled WGS sequence"/>
</dbReference>
<keyword evidence="1" id="KW-0472">Membrane</keyword>
<keyword evidence="1" id="KW-0812">Transmembrane</keyword>
<evidence type="ECO:0000256" key="1">
    <source>
        <dbReference type="SAM" id="Phobius"/>
    </source>
</evidence>
<feature type="transmembrane region" description="Helical" evidence="1">
    <location>
        <begin position="131"/>
        <end position="150"/>
    </location>
</feature>
<protein>
    <submittedName>
        <fullName evidence="2">Uncharacterized protein</fullName>
    </submittedName>
</protein>
<keyword evidence="1" id="KW-1133">Transmembrane helix</keyword>
<feature type="transmembrane region" description="Helical" evidence="1">
    <location>
        <begin position="179"/>
        <end position="202"/>
    </location>
</feature>
<gene>
    <name evidence="2" type="ORF">FA15DRAFT_655669</name>
</gene>